<dbReference type="AlphaFoldDB" id="A0A9Q1RUD1"/>
<evidence type="ECO:0000313" key="3">
    <source>
        <dbReference type="Proteomes" id="UP001152561"/>
    </source>
</evidence>
<dbReference type="EMBL" id="JAJAGQ010000001">
    <property type="protein sequence ID" value="KAJ8573141.1"/>
    <property type="molecule type" value="Genomic_DNA"/>
</dbReference>
<proteinExistence type="predicted"/>
<dbReference type="Proteomes" id="UP001152561">
    <property type="component" value="Unassembled WGS sequence"/>
</dbReference>
<evidence type="ECO:0000256" key="1">
    <source>
        <dbReference type="SAM" id="MobiDB-lite"/>
    </source>
</evidence>
<feature type="region of interest" description="Disordered" evidence="1">
    <location>
        <begin position="1"/>
        <end position="25"/>
    </location>
</feature>
<dbReference type="OrthoDB" id="21502at2759"/>
<organism evidence="2 3">
    <name type="scientific">Anisodus acutangulus</name>
    <dbReference type="NCBI Taxonomy" id="402998"/>
    <lineage>
        <taxon>Eukaryota</taxon>
        <taxon>Viridiplantae</taxon>
        <taxon>Streptophyta</taxon>
        <taxon>Embryophyta</taxon>
        <taxon>Tracheophyta</taxon>
        <taxon>Spermatophyta</taxon>
        <taxon>Magnoliopsida</taxon>
        <taxon>eudicotyledons</taxon>
        <taxon>Gunneridae</taxon>
        <taxon>Pentapetalae</taxon>
        <taxon>asterids</taxon>
        <taxon>lamiids</taxon>
        <taxon>Solanales</taxon>
        <taxon>Solanaceae</taxon>
        <taxon>Solanoideae</taxon>
        <taxon>Hyoscyameae</taxon>
        <taxon>Anisodus</taxon>
    </lineage>
</organism>
<gene>
    <name evidence="2" type="ORF">K7X08_009652</name>
</gene>
<evidence type="ECO:0000313" key="2">
    <source>
        <dbReference type="EMBL" id="KAJ8573141.1"/>
    </source>
</evidence>
<name>A0A9Q1RUD1_9SOLA</name>
<accession>A0A9Q1RUD1</accession>
<sequence>MSVIRVKAKERAEEESEAKDSRRRSVWLTTTNNHVGRQHWKFDTEAGTPEAHLTNHHDNCFFQQGSMIG</sequence>
<comment type="caution">
    <text evidence="2">The sequence shown here is derived from an EMBL/GenBank/DDBJ whole genome shotgun (WGS) entry which is preliminary data.</text>
</comment>
<protein>
    <submittedName>
        <fullName evidence="2">Uncharacterized protein</fullName>
    </submittedName>
</protein>
<keyword evidence="3" id="KW-1185">Reference proteome</keyword>
<reference evidence="3" key="1">
    <citation type="journal article" date="2023" name="Proc. Natl. Acad. Sci. U.S.A.">
        <title>Genomic and structural basis for evolution of tropane alkaloid biosynthesis.</title>
        <authorList>
            <person name="Wanga Y.-J."/>
            <person name="Taina T."/>
            <person name="Yua J.-Y."/>
            <person name="Lia J."/>
            <person name="Xua B."/>
            <person name="Chenc J."/>
            <person name="D'Auriad J.C."/>
            <person name="Huanga J.-P."/>
            <person name="Huanga S.-X."/>
        </authorList>
    </citation>
    <scope>NUCLEOTIDE SEQUENCE [LARGE SCALE GENOMIC DNA]</scope>
    <source>
        <strain evidence="3">cv. KIB-2019</strain>
    </source>
</reference>